<proteinExistence type="predicted"/>
<reference evidence="1" key="1">
    <citation type="submission" date="2021-01" db="EMBL/GenBank/DDBJ databases">
        <authorList>
            <consortium name="Genoscope - CEA"/>
            <person name="William W."/>
        </authorList>
    </citation>
    <scope>NUCLEOTIDE SEQUENCE</scope>
</reference>
<evidence type="ECO:0000313" key="2">
    <source>
        <dbReference type="Proteomes" id="UP000692954"/>
    </source>
</evidence>
<dbReference type="AlphaFoldDB" id="A0A8S1QMR0"/>
<comment type="caution">
    <text evidence="1">The sequence shown here is derived from an EMBL/GenBank/DDBJ whole genome shotgun (WGS) entry which is preliminary data.</text>
</comment>
<sequence>MQETQFIQGWIDTIRKGNIIISFDFLLGKSTKPKHIFMKKTIQFGMRNSK</sequence>
<organism evidence="1 2">
    <name type="scientific">Paramecium sonneborni</name>
    <dbReference type="NCBI Taxonomy" id="65129"/>
    <lineage>
        <taxon>Eukaryota</taxon>
        <taxon>Sar</taxon>
        <taxon>Alveolata</taxon>
        <taxon>Ciliophora</taxon>
        <taxon>Intramacronucleata</taxon>
        <taxon>Oligohymenophorea</taxon>
        <taxon>Peniculida</taxon>
        <taxon>Parameciidae</taxon>
        <taxon>Paramecium</taxon>
    </lineage>
</organism>
<accession>A0A8S1QMR0</accession>
<protein>
    <submittedName>
        <fullName evidence="1">Uncharacterized protein</fullName>
    </submittedName>
</protein>
<keyword evidence="2" id="KW-1185">Reference proteome</keyword>
<dbReference type="Proteomes" id="UP000692954">
    <property type="component" value="Unassembled WGS sequence"/>
</dbReference>
<name>A0A8S1QMR0_9CILI</name>
<dbReference type="EMBL" id="CAJJDN010000112">
    <property type="protein sequence ID" value="CAD8116872.1"/>
    <property type="molecule type" value="Genomic_DNA"/>
</dbReference>
<gene>
    <name evidence="1" type="ORF">PSON_ATCC_30995.1.T1120076</name>
</gene>
<evidence type="ECO:0000313" key="1">
    <source>
        <dbReference type="EMBL" id="CAD8116872.1"/>
    </source>
</evidence>